<comment type="caution">
    <text evidence="2">The sequence shown here is derived from an EMBL/GenBank/DDBJ whole genome shotgun (WGS) entry which is preliminary data.</text>
</comment>
<dbReference type="Proteomes" id="UP000295793">
    <property type="component" value="Unassembled WGS sequence"/>
</dbReference>
<evidence type="ECO:0008006" key="4">
    <source>
        <dbReference type="Google" id="ProtNLM"/>
    </source>
</evidence>
<dbReference type="SUPFAM" id="SSF53850">
    <property type="entry name" value="Periplasmic binding protein-like II"/>
    <property type="match status" value="1"/>
</dbReference>
<evidence type="ECO:0000313" key="2">
    <source>
        <dbReference type="EMBL" id="TCS40695.1"/>
    </source>
</evidence>
<feature type="chain" id="PRO_5020486180" description="Phosphate ABC transporter substrate-binding protein" evidence="1">
    <location>
        <begin position="21"/>
        <end position="140"/>
    </location>
</feature>
<evidence type="ECO:0000313" key="3">
    <source>
        <dbReference type="Proteomes" id="UP000295793"/>
    </source>
</evidence>
<reference evidence="2 3" key="1">
    <citation type="submission" date="2019-03" db="EMBL/GenBank/DDBJ databases">
        <title>Genomic Encyclopedia of Archaeal and Bacterial Type Strains, Phase II (KMG-II): from individual species to whole genera.</title>
        <authorList>
            <person name="Goeker M."/>
        </authorList>
    </citation>
    <scope>NUCLEOTIDE SEQUENCE [LARGE SCALE GENOMIC DNA]</scope>
    <source>
        <strain evidence="2 3">DSM 15388</strain>
    </source>
</reference>
<accession>A0A4R3I497</accession>
<sequence>MNKLLLTLVLCVLTSYPAYAGDIVVIVNQSNSTAELSQRDLIDLYMGKNLAFPDGDSADTYDLDMGSEVREHFYRSLVNKSVAQVNAYWARLLFTGRVKPPKEVTDSRAIIELVRTNPSAIGYIDSNYLDATVKEVYRIH</sequence>
<keyword evidence="1" id="KW-0732">Signal</keyword>
<proteinExistence type="predicted"/>
<feature type="signal peptide" evidence="1">
    <location>
        <begin position="1"/>
        <end position="20"/>
    </location>
</feature>
<evidence type="ECO:0000256" key="1">
    <source>
        <dbReference type="SAM" id="SignalP"/>
    </source>
</evidence>
<dbReference type="AlphaFoldDB" id="A0A4R3I497"/>
<organism evidence="2 3">
    <name type="scientific">Reinekea marinisedimentorum</name>
    <dbReference type="NCBI Taxonomy" id="230495"/>
    <lineage>
        <taxon>Bacteria</taxon>
        <taxon>Pseudomonadati</taxon>
        <taxon>Pseudomonadota</taxon>
        <taxon>Gammaproteobacteria</taxon>
        <taxon>Oceanospirillales</taxon>
        <taxon>Saccharospirillaceae</taxon>
        <taxon>Reinekea</taxon>
    </lineage>
</organism>
<dbReference type="Gene3D" id="3.40.190.10">
    <property type="entry name" value="Periplasmic binding protein-like II"/>
    <property type="match status" value="1"/>
</dbReference>
<keyword evidence="3" id="KW-1185">Reference proteome</keyword>
<protein>
    <recommendedName>
        <fullName evidence="4">Phosphate ABC transporter substrate-binding protein</fullName>
    </recommendedName>
</protein>
<dbReference type="EMBL" id="SLZR01000008">
    <property type="protein sequence ID" value="TCS40695.1"/>
    <property type="molecule type" value="Genomic_DNA"/>
</dbReference>
<name>A0A4R3I497_9GAMM</name>
<dbReference type="RefSeq" id="WP_207902706.1">
    <property type="nucleotide sequence ID" value="NZ_SLZR01000008.1"/>
</dbReference>
<gene>
    <name evidence="2" type="ORF">BCF53_10851</name>
</gene>